<dbReference type="PANTHER" id="PTHR33664">
    <property type="entry name" value="RCG26366"/>
    <property type="match status" value="1"/>
</dbReference>
<organism evidence="1 2">
    <name type="scientific">Tetrabaena socialis</name>
    <dbReference type="NCBI Taxonomy" id="47790"/>
    <lineage>
        <taxon>Eukaryota</taxon>
        <taxon>Viridiplantae</taxon>
        <taxon>Chlorophyta</taxon>
        <taxon>core chlorophytes</taxon>
        <taxon>Chlorophyceae</taxon>
        <taxon>CS clade</taxon>
        <taxon>Chlamydomonadales</taxon>
        <taxon>Tetrabaenaceae</taxon>
        <taxon>Tetrabaena</taxon>
    </lineage>
</organism>
<comment type="caution">
    <text evidence="1">The sequence shown here is derived from an EMBL/GenBank/DDBJ whole genome shotgun (WGS) entry which is preliminary data.</text>
</comment>
<protein>
    <submittedName>
        <fullName evidence="1">Uncharacterized protein</fullName>
    </submittedName>
</protein>
<dbReference type="SUPFAM" id="SSF55486">
    <property type="entry name" value="Metalloproteases ('zincins'), catalytic domain"/>
    <property type="match status" value="1"/>
</dbReference>
<gene>
    <name evidence="1" type="ORF">TSOC_003545</name>
</gene>
<dbReference type="PANTHER" id="PTHR33664:SF1">
    <property type="entry name" value="DYNEIN AXONEMAL ASSEMBLY FACTOR 9"/>
    <property type="match status" value="1"/>
</dbReference>
<sequence>MRRGHGATTPAPGCCCCCHVGAKPGGAPNCCHGVDEAGPGPAGGAAAAPYAACVPYGGTPPYPGLPNGIAGAAPPALPGLGLVGDSRLWSYDMALADDGRPPGAPAAAAAASRIALQAACCPAASAASAGVRPALSRVAALAPDRSSHSAVPVAPRTAAACSAVPPVAGSRCSRPQAVASSGSRMYPCQSILVHEVGHAVLNCGLGAGGVEEVMRAFREAMKARLYPPDCYMATNEQEYWAVAVESWFESTVRRPAAPLHDYLLTPALTRLEQDVNGGVANRDALRRHDPRLAALLAAAFGDGEWRYWRDCPRPLAMPTWRDRRPTQLSVGGEGPVGASGGGGGGGTFVFHEGEAPAPRHRIRALLRIAAWALVHRLPSLPHPAAPAQVYDVYGQLQRLYGELDGRSLAVLLAEATPTLRQHWEEMLQTLGGKAAGQRGALSEKQVAEPLAGYFAYGLLRAAEGVEQSVTLPPRAVFGARSADDAAAPESAPLASLGPEPGAAPTHGVVEAADARSGLRAARSLFLSRG</sequence>
<reference evidence="1 2" key="1">
    <citation type="journal article" date="2017" name="Mol. Biol. Evol.">
        <title>The 4-celled Tetrabaena socialis nuclear genome reveals the essential components for genetic control of cell number at the origin of multicellularity in the volvocine lineage.</title>
        <authorList>
            <person name="Featherston J."/>
            <person name="Arakaki Y."/>
            <person name="Hanschen E.R."/>
            <person name="Ferris P.J."/>
            <person name="Michod R.E."/>
            <person name="Olson B.J.S.C."/>
            <person name="Nozaki H."/>
            <person name="Durand P.M."/>
        </authorList>
    </citation>
    <scope>NUCLEOTIDE SEQUENCE [LARGE SCALE GENOMIC DNA]</scope>
    <source>
        <strain evidence="1 2">NIES-571</strain>
    </source>
</reference>
<dbReference type="OrthoDB" id="6132182at2759"/>
<evidence type="ECO:0000313" key="2">
    <source>
        <dbReference type="Proteomes" id="UP000236333"/>
    </source>
</evidence>
<dbReference type="EMBL" id="PGGS01000078">
    <property type="protein sequence ID" value="PNH09803.1"/>
    <property type="molecule type" value="Genomic_DNA"/>
</dbReference>
<name>A0A2J8ABF8_9CHLO</name>
<feature type="non-terminal residue" evidence="1">
    <location>
        <position position="529"/>
    </location>
</feature>
<proteinExistence type="predicted"/>
<dbReference type="AlphaFoldDB" id="A0A2J8ABF8"/>
<dbReference type="Proteomes" id="UP000236333">
    <property type="component" value="Unassembled WGS sequence"/>
</dbReference>
<keyword evidence="2" id="KW-1185">Reference proteome</keyword>
<accession>A0A2J8ABF8</accession>
<dbReference type="InterPro" id="IPR040342">
    <property type="entry name" value="DNAAF9"/>
</dbReference>
<evidence type="ECO:0000313" key="1">
    <source>
        <dbReference type="EMBL" id="PNH09803.1"/>
    </source>
</evidence>